<proteinExistence type="predicted"/>
<keyword evidence="3" id="KW-1185">Reference proteome</keyword>
<dbReference type="OrthoDB" id="3541280at2"/>
<dbReference type="AlphaFoldDB" id="A0A444Q3N4"/>
<dbReference type="Proteomes" id="UP000288603">
    <property type="component" value="Unassembled WGS sequence"/>
</dbReference>
<dbReference type="EMBL" id="RZNC01000006">
    <property type="protein sequence ID" value="RWZ58450.1"/>
    <property type="molecule type" value="Genomic_DNA"/>
</dbReference>
<protein>
    <submittedName>
        <fullName evidence="2">YbdD/YjiX family protein</fullName>
    </submittedName>
</protein>
<feature type="region of interest" description="Disordered" evidence="1">
    <location>
        <begin position="1"/>
        <end position="24"/>
    </location>
</feature>
<evidence type="ECO:0000313" key="2">
    <source>
        <dbReference type="EMBL" id="RWZ58450.1"/>
    </source>
</evidence>
<dbReference type="Pfam" id="PF04328">
    <property type="entry name" value="Sel_put"/>
    <property type="match status" value="1"/>
</dbReference>
<gene>
    <name evidence="2" type="ORF">ELQ92_14175</name>
</gene>
<name>A0A444Q3N4_9MICO</name>
<dbReference type="InterPro" id="IPR007423">
    <property type="entry name" value="Sel_put"/>
</dbReference>
<reference evidence="2 3" key="1">
    <citation type="submission" date="2018-12" db="EMBL/GenBank/DDBJ databases">
        <authorList>
            <person name="Li F."/>
        </authorList>
    </citation>
    <scope>NUCLEOTIDE SEQUENCE [LARGE SCALE GENOMIC DNA]</scope>
    <source>
        <strain evidence="2 3">8H24J-4-2</strain>
    </source>
</reference>
<evidence type="ECO:0000256" key="1">
    <source>
        <dbReference type="SAM" id="MobiDB-lite"/>
    </source>
</evidence>
<dbReference type="RefSeq" id="WP_128499984.1">
    <property type="nucleotide sequence ID" value="NZ_RZNC01000006.1"/>
</dbReference>
<sequence>MPTAPGGVRGADGRASAGPPVRDDAVPLGVLVGAGVVRGWRAVRWFVTSMMGDTAYATFVEHQRREHPGDPVPDERTFWRERFAEQDRTPGSRCC</sequence>
<evidence type="ECO:0000313" key="3">
    <source>
        <dbReference type="Proteomes" id="UP000288603"/>
    </source>
</evidence>
<accession>A0A444Q3N4</accession>
<comment type="caution">
    <text evidence="2">The sequence shown here is derived from an EMBL/GenBank/DDBJ whole genome shotgun (WGS) entry which is preliminary data.</text>
</comment>
<organism evidence="2 3">
    <name type="scientific">Labedella populi</name>
    <dbReference type="NCBI Taxonomy" id="2498850"/>
    <lineage>
        <taxon>Bacteria</taxon>
        <taxon>Bacillati</taxon>
        <taxon>Actinomycetota</taxon>
        <taxon>Actinomycetes</taxon>
        <taxon>Micrococcales</taxon>
        <taxon>Microbacteriaceae</taxon>
        <taxon>Labedella</taxon>
    </lineage>
</organism>